<dbReference type="AlphaFoldDB" id="A0A917QF32"/>
<dbReference type="PANTHER" id="PTHR43784:SF2">
    <property type="entry name" value="GDSL-LIKE LIPASE_ACYLHYDROLASE, PUTATIVE (AFU_ORTHOLOGUE AFUA_2G00820)-RELATED"/>
    <property type="match status" value="1"/>
</dbReference>
<evidence type="ECO:0000256" key="1">
    <source>
        <dbReference type="SAM" id="Phobius"/>
    </source>
</evidence>
<name>A0A917QF32_9ACTN</name>
<dbReference type="CDD" id="cd01830">
    <property type="entry name" value="XynE_like"/>
    <property type="match status" value="1"/>
</dbReference>
<keyword evidence="1" id="KW-1133">Transmembrane helix</keyword>
<comment type="caution">
    <text evidence="3">The sequence shown here is derived from an EMBL/GenBank/DDBJ whole genome shotgun (WGS) entry which is preliminary data.</text>
</comment>
<dbReference type="GO" id="GO:0016787">
    <property type="term" value="F:hydrolase activity"/>
    <property type="evidence" value="ECO:0007669"/>
    <property type="project" value="UniProtKB-KW"/>
</dbReference>
<protein>
    <submittedName>
        <fullName evidence="3">SGNH hydrolase</fullName>
    </submittedName>
</protein>
<gene>
    <name evidence="3" type="ORF">GCM10010094_05670</name>
</gene>
<proteinExistence type="predicted"/>
<evidence type="ECO:0000313" key="3">
    <source>
        <dbReference type="EMBL" id="GGK48380.1"/>
    </source>
</evidence>
<dbReference type="SUPFAM" id="SSF52266">
    <property type="entry name" value="SGNH hydrolase"/>
    <property type="match status" value="1"/>
</dbReference>
<reference evidence="3" key="1">
    <citation type="journal article" date="2014" name="Int. J. Syst. Evol. Microbiol.">
        <title>Complete genome sequence of Corynebacterium casei LMG S-19264T (=DSM 44701T), isolated from a smear-ripened cheese.</title>
        <authorList>
            <consortium name="US DOE Joint Genome Institute (JGI-PGF)"/>
            <person name="Walter F."/>
            <person name="Albersmeier A."/>
            <person name="Kalinowski J."/>
            <person name="Ruckert C."/>
        </authorList>
    </citation>
    <scope>NUCLEOTIDE SEQUENCE</scope>
    <source>
        <strain evidence="3">JCM 3035</strain>
    </source>
</reference>
<sequence>MTKRHGYALLSAIIAMIMAVSAAIYVGVGFDDGAARDTMAGGRGPHNNPAAPASTGVWVGTWSTSPSGAEPGTETNGMAGRSVRNVVHAGVGGTAARVTLSNLYGQQPLNIAHASIAVAATANNAAAAADTMRRLTFGGSPSVIVPPGQQVVSDAARLLIPHDTDILVTTYSPTPSGPVTYHPTARQISYTAQGDRTEDVTGVPYTGQTQVWRYLTAVDVLSNESEGTVVVIGDSLTDGVTSSMGENRRWTDALADRLRLRGRDRDGSDVPRYSVVNQGISGNRLLAGGGGRPAGNPSALNRFDRDVLDRTNVKAVVIALGVNDILRTPHQTDPDKITSGLRELTEQAHNRGLRVIGATLMPFQGHRGYRPNLEATRQAVNAQIRSGDIFDDYVDFDEAVRDSYNPRRLNPLYDSGDHLHPSDRGYEQMAKKFDLDTLKGAAPAEL</sequence>
<dbReference type="RefSeq" id="WP_189320273.1">
    <property type="nucleotide sequence ID" value="NZ_BMPQ01000001.1"/>
</dbReference>
<accession>A0A917QF32</accession>
<dbReference type="Pfam" id="PF13472">
    <property type="entry name" value="Lipase_GDSL_2"/>
    <property type="match status" value="1"/>
</dbReference>
<feature type="transmembrane region" description="Helical" evidence="1">
    <location>
        <begin position="7"/>
        <end position="28"/>
    </location>
</feature>
<keyword evidence="1" id="KW-0472">Membrane</keyword>
<dbReference type="InterPro" id="IPR013830">
    <property type="entry name" value="SGNH_hydro"/>
</dbReference>
<reference evidence="3" key="2">
    <citation type="submission" date="2020-09" db="EMBL/GenBank/DDBJ databases">
        <authorList>
            <person name="Sun Q."/>
            <person name="Ohkuma M."/>
        </authorList>
    </citation>
    <scope>NUCLEOTIDE SEQUENCE</scope>
    <source>
        <strain evidence="3">JCM 3035</strain>
    </source>
</reference>
<feature type="domain" description="SGNH hydrolase-type esterase" evidence="2">
    <location>
        <begin position="231"/>
        <end position="427"/>
    </location>
</feature>
<dbReference type="InterPro" id="IPR053140">
    <property type="entry name" value="GDSL_Rv0518-like"/>
</dbReference>
<dbReference type="EMBL" id="BMPQ01000001">
    <property type="protein sequence ID" value="GGK48380.1"/>
    <property type="molecule type" value="Genomic_DNA"/>
</dbReference>
<dbReference type="Gene3D" id="3.40.50.1110">
    <property type="entry name" value="SGNH hydrolase"/>
    <property type="match status" value="1"/>
</dbReference>
<dbReference type="InterPro" id="IPR036514">
    <property type="entry name" value="SGNH_hydro_sf"/>
</dbReference>
<keyword evidence="1" id="KW-0812">Transmembrane</keyword>
<dbReference type="Proteomes" id="UP000637788">
    <property type="component" value="Unassembled WGS sequence"/>
</dbReference>
<evidence type="ECO:0000259" key="2">
    <source>
        <dbReference type="Pfam" id="PF13472"/>
    </source>
</evidence>
<keyword evidence="4" id="KW-1185">Reference proteome</keyword>
<organism evidence="3 4">
    <name type="scientific">Streptomyces flaveus</name>
    <dbReference type="NCBI Taxonomy" id="66370"/>
    <lineage>
        <taxon>Bacteria</taxon>
        <taxon>Bacillati</taxon>
        <taxon>Actinomycetota</taxon>
        <taxon>Actinomycetes</taxon>
        <taxon>Kitasatosporales</taxon>
        <taxon>Streptomycetaceae</taxon>
        <taxon>Streptomyces</taxon>
        <taxon>Streptomyces aurantiacus group</taxon>
    </lineage>
</organism>
<keyword evidence="3" id="KW-0378">Hydrolase</keyword>
<evidence type="ECO:0000313" key="4">
    <source>
        <dbReference type="Proteomes" id="UP000637788"/>
    </source>
</evidence>
<dbReference type="PANTHER" id="PTHR43784">
    <property type="entry name" value="GDSL-LIKE LIPASE/ACYLHYDROLASE, PUTATIVE (AFU_ORTHOLOGUE AFUA_2G00820)-RELATED"/>
    <property type="match status" value="1"/>
</dbReference>